<reference evidence="3" key="1">
    <citation type="submission" date="2017-06" db="EMBL/GenBank/DDBJ databases">
        <title>Genome analysis of Fimbriiglobus ruber SP5, the first member of the order Planctomycetales with confirmed chitinolytic capability.</title>
        <authorList>
            <person name="Ravin N.V."/>
            <person name="Rakitin A.L."/>
            <person name="Ivanova A.A."/>
            <person name="Beletsky A.V."/>
            <person name="Kulichevskaya I.S."/>
            <person name="Mardanov A.V."/>
            <person name="Dedysh S.N."/>
        </authorList>
    </citation>
    <scope>NUCLEOTIDE SEQUENCE [LARGE SCALE GENOMIC DNA]</scope>
    <source>
        <strain evidence="3">SP5</strain>
    </source>
</reference>
<name>A0A225D9W2_9BACT</name>
<comment type="caution">
    <text evidence="2">The sequence shown here is derived from an EMBL/GenBank/DDBJ whole genome shotgun (WGS) entry which is preliminary data.</text>
</comment>
<keyword evidence="3" id="KW-1185">Reference proteome</keyword>
<dbReference type="Proteomes" id="UP000214646">
    <property type="component" value="Unassembled WGS sequence"/>
</dbReference>
<feature type="region of interest" description="Disordered" evidence="1">
    <location>
        <begin position="130"/>
        <end position="170"/>
    </location>
</feature>
<organism evidence="2 3">
    <name type="scientific">Fimbriiglobus ruber</name>
    <dbReference type="NCBI Taxonomy" id="1908690"/>
    <lineage>
        <taxon>Bacteria</taxon>
        <taxon>Pseudomonadati</taxon>
        <taxon>Planctomycetota</taxon>
        <taxon>Planctomycetia</taxon>
        <taxon>Gemmatales</taxon>
        <taxon>Gemmataceae</taxon>
        <taxon>Fimbriiglobus</taxon>
    </lineage>
</organism>
<protein>
    <submittedName>
        <fullName evidence="2">Uncharacterized protein</fullName>
    </submittedName>
</protein>
<proteinExistence type="predicted"/>
<gene>
    <name evidence="2" type="ORF">FRUB_07520</name>
</gene>
<evidence type="ECO:0000256" key="1">
    <source>
        <dbReference type="SAM" id="MobiDB-lite"/>
    </source>
</evidence>
<dbReference type="RefSeq" id="WP_088258211.1">
    <property type="nucleotide sequence ID" value="NZ_NIDE01000014.1"/>
</dbReference>
<evidence type="ECO:0000313" key="2">
    <source>
        <dbReference type="EMBL" id="OWK38400.1"/>
    </source>
</evidence>
<accession>A0A225D9W2</accession>
<evidence type="ECO:0000313" key="3">
    <source>
        <dbReference type="Proteomes" id="UP000214646"/>
    </source>
</evidence>
<sequence>MAANIHPRTGIRYGVLAGNAVPELLDDIQTGGTDLTFEAHQADVLNRVAAAIEEAVTVARSAPADYPDDEAKARKMEAEVKAAVKDLCPDRVLTAIDHTDFFAAVEHGFSGDPDELTPEAREAAEPVVKAWPTPGCGTITSPSTATTTATSSRPTPERYGSNSRAWAGTR</sequence>
<dbReference type="EMBL" id="NIDE01000014">
    <property type="protein sequence ID" value="OWK38400.1"/>
    <property type="molecule type" value="Genomic_DNA"/>
</dbReference>
<dbReference type="AlphaFoldDB" id="A0A225D9W2"/>
<feature type="compositionally biased region" description="Low complexity" evidence="1">
    <location>
        <begin position="138"/>
        <end position="154"/>
    </location>
</feature>